<dbReference type="STRING" id="5627.A0A1C7MEW8"/>
<dbReference type="Pfam" id="PF00657">
    <property type="entry name" value="Lipase_GDSL"/>
    <property type="match status" value="1"/>
</dbReference>
<keyword evidence="3" id="KW-1185">Reference proteome</keyword>
<protein>
    <submittedName>
        <fullName evidence="2">Thermolabile hemolysin</fullName>
    </submittedName>
</protein>
<name>A0A1C7MEW8_GRIFR</name>
<dbReference type="PANTHER" id="PTHR45648:SF85">
    <property type="entry name" value="A, PUTATIVE (AFU_ORTHOLOGUE AFUA_2G10760)-RELATED"/>
    <property type="match status" value="1"/>
</dbReference>
<dbReference type="GO" id="GO:0016788">
    <property type="term" value="F:hydrolase activity, acting on ester bonds"/>
    <property type="evidence" value="ECO:0007669"/>
    <property type="project" value="InterPro"/>
</dbReference>
<proteinExistence type="predicted"/>
<evidence type="ECO:0000313" key="2">
    <source>
        <dbReference type="EMBL" id="OBZ75362.1"/>
    </source>
</evidence>
<evidence type="ECO:0000313" key="3">
    <source>
        <dbReference type="Proteomes" id="UP000092993"/>
    </source>
</evidence>
<keyword evidence="1" id="KW-0378">Hydrolase</keyword>
<dbReference type="SUPFAM" id="SSF52266">
    <property type="entry name" value="SGNH hydrolase"/>
    <property type="match status" value="1"/>
</dbReference>
<reference evidence="2 3" key="1">
    <citation type="submission" date="2016-03" db="EMBL/GenBank/DDBJ databases">
        <title>Whole genome sequencing of Grifola frondosa 9006-11.</title>
        <authorList>
            <person name="Min B."/>
            <person name="Park H."/>
            <person name="Kim J.-G."/>
            <person name="Cho H."/>
            <person name="Oh Y.-L."/>
            <person name="Kong W.-S."/>
            <person name="Choi I.-G."/>
        </authorList>
    </citation>
    <scope>NUCLEOTIDE SEQUENCE [LARGE SCALE GENOMIC DNA]</scope>
    <source>
        <strain evidence="2 3">9006-11</strain>
    </source>
</reference>
<dbReference type="InterPro" id="IPR051058">
    <property type="entry name" value="GDSL_Est/Lipase"/>
</dbReference>
<dbReference type="OrthoDB" id="1600564at2759"/>
<evidence type="ECO:0000256" key="1">
    <source>
        <dbReference type="ARBA" id="ARBA00022801"/>
    </source>
</evidence>
<dbReference type="OMA" id="HDWIAHD"/>
<accession>A0A1C7MEW8</accession>
<dbReference type="PANTHER" id="PTHR45648">
    <property type="entry name" value="GDSL LIPASE/ACYLHYDROLASE FAMILY PROTEIN (AFU_ORTHOLOGUE AFUA_4G14700)"/>
    <property type="match status" value="1"/>
</dbReference>
<dbReference type="Gene3D" id="3.40.50.1110">
    <property type="entry name" value="SGNH hydrolase"/>
    <property type="match status" value="1"/>
</dbReference>
<gene>
    <name evidence="2" type="ORF">A0H81_04314</name>
</gene>
<dbReference type="InterPro" id="IPR036514">
    <property type="entry name" value="SGNH_hydro_sf"/>
</dbReference>
<dbReference type="Proteomes" id="UP000092993">
    <property type="component" value="Unassembled WGS sequence"/>
</dbReference>
<dbReference type="AlphaFoldDB" id="A0A1C7MEW8"/>
<organism evidence="2 3">
    <name type="scientific">Grifola frondosa</name>
    <name type="common">Maitake</name>
    <name type="synonym">Polyporus frondosus</name>
    <dbReference type="NCBI Taxonomy" id="5627"/>
    <lineage>
        <taxon>Eukaryota</taxon>
        <taxon>Fungi</taxon>
        <taxon>Dikarya</taxon>
        <taxon>Basidiomycota</taxon>
        <taxon>Agaricomycotina</taxon>
        <taxon>Agaricomycetes</taxon>
        <taxon>Polyporales</taxon>
        <taxon>Grifolaceae</taxon>
        <taxon>Grifola</taxon>
    </lineage>
</organism>
<comment type="caution">
    <text evidence="2">The sequence shown here is derived from an EMBL/GenBank/DDBJ whole genome shotgun (WGS) entry which is preliminary data.</text>
</comment>
<dbReference type="InterPro" id="IPR001087">
    <property type="entry name" value="GDSL"/>
</dbReference>
<sequence length="313" mass="35469">MNSIGPSWRGFPNLKYLVIFGDSYSDVGYNATMSAHPTGDQPFGIEFPGITWAEPGMPNWVGHLVTEYSLHTHLLVYDYAVGGDTVSGVRKQVQVKFLPHVGAKPHWAPWVASNTLFVTWVGINDCAWGDETIVKNSVMSLFGEQETLYNAGARNFLFIDVPPINRTPIGYQISKHELDSGRIYETWNTLLRESIVQFSSTHHDITTFLFSSWDTFTRVLDDPMAHGFPPDDATLQHSSIWFDHLHPSSKMHDWIAHDVAKFLEAQPPYNECCDTCQCGMRLKRRIEYVNLVEVCSMKVFGDHVVAQGHHQRV</sequence>
<dbReference type="EMBL" id="LUGG01000004">
    <property type="protein sequence ID" value="OBZ75362.1"/>
    <property type="molecule type" value="Genomic_DNA"/>
</dbReference>